<protein>
    <submittedName>
        <fullName evidence="1">Uncharacterized protein</fullName>
    </submittedName>
</protein>
<gene>
    <name evidence="1" type="ORF">GDO81_004530</name>
</gene>
<accession>A0AAV6ZSX6</accession>
<keyword evidence="2" id="KW-1185">Reference proteome</keyword>
<organism evidence="1 2">
    <name type="scientific">Engystomops pustulosus</name>
    <name type="common">Tungara frog</name>
    <name type="synonym">Physalaemus pustulosus</name>
    <dbReference type="NCBI Taxonomy" id="76066"/>
    <lineage>
        <taxon>Eukaryota</taxon>
        <taxon>Metazoa</taxon>
        <taxon>Chordata</taxon>
        <taxon>Craniata</taxon>
        <taxon>Vertebrata</taxon>
        <taxon>Euteleostomi</taxon>
        <taxon>Amphibia</taxon>
        <taxon>Batrachia</taxon>
        <taxon>Anura</taxon>
        <taxon>Neobatrachia</taxon>
        <taxon>Hyloidea</taxon>
        <taxon>Leptodactylidae</taxon>
        <taxon>Leiuperinae</taxon>
        <taxon>Engystomops</taxon>
    </lineage>
</organism>
<sequence length="80" mass="9362">MLECTHSLLVSFFPLSQYKRIRLLKSDHIKGINICKEWIKQQLWKRKKRGKESQSFPLDGKQQVQCVQAGMHLLIYGSGM</sequence>
<evidence type="ECO:0000313" key="2">
    <source>
        <dbReference type="Proteomes" id="UP000824782"/>
    </source>
</evidence>
<evidence type="ECO:0000313" key="1">
    <source>
        <dbReference type="EMBL" id="KAG8552429.1"/>
    </source>
</evidence>
<dbReference type="Proteomes" id="UP000824782">
    <property type="component" value="Unassembled WGS sequence"/>
</dbReference>
<dbReference type="EMBL" id="WNYA01000011">
    <property type="protein sequence ID" value="KAG8552429.1"/>
    <property type="molecule type" value="Genomic_DNA"/>
</dbReference>
<name>A0AAV6ZSX6_ENGPU</name>
<dbReference type="AlphaFoldDB" id="A0AAV6ZSX6"/>
<reference evidence="1" key="1">
    <citation type="thesis" date="2020" institute="ProQuest LLC" country="789 East Eisenhower Parkway, Ann Arbor, MI, USA">
        <title>Comparative Genomics and Chromosome Evolution.</title>
        <authorList>
            <person name="Mudd A.B."/>
        </authorList>
    </citation>
    <scope>NUCLEOTIDE SEQUENCE</scope>
    <source>
        <strain evidence="1">237g6f4</strain>
        <tissue evidence="1">Blood</tissue>
    </source>
</reference>
<comment type="caution">
    <text evidence="1">The sequence shown here is derived from an EMBL/GenBank/DDBJ whole genome shotgun (WGS) entry which is preliminary data.</text>
</comment>
<proteinExistence type="predicted"/>